<keyword evidence="2" id="KW-0472">Membrane</keyword>
<evidence type="ECO:0000313" key="4">
    <source>
        <dbReference type="Proteomes" id="UP001603857"/>
    </source>
</evidence>
<feature type="compositionally biased region" description="Basic and acidic residues" evidence="1">
    <location>
        <begin position="131"/>
        <end position="145"/>
    </location>
</feature>
<evidence type="ECO:0000313" key="3">
    <source>
        <dbReference type="EMBL" id="KAL2337108.1"/>
    </source>
</evidence>
<organism evidence="3 4">
    <name type="scientific">Flemingia macrophylla</name>
    <dbReference type="NCBI Taxonomy" id="520843"/>
    <lineage>
        <taxon>Eukaryota</taxon>
        <taxon>Viridiplantae</taxon>
        <taxon>Streptophyta</taxon>
        <taxon>Embryophyta</taxon>
        <taxon>Tracheophyta</taxon>
        <taxon>Spermatophyta</taxon>
        <taxon>Magnoliopsida</taxon>
        <taxon>eudicotyledons</taxon>
        <taxon>Gunneridae</taxon>
        <taxon>Pentapetalae</taxon>
        <taxon>rosids</taxon>
        <taxon>fabids</taxon>
        <taxon>Fabales</taxon>
        <taxon>Fabaceae</taxon>
        <taxon>Papilionoideae</taxon>
        <taxon>50 kb inversion clade</taxon>
        <taxon>NPAAA clade</taxon>
        <taxon>indigoferoid/millettioid clade</taxon>
        <taxon>Phaseoleae</taxon>
        <taxon>Flemingia</taxon>
    </lineage>
</organism>
<reference evidence="3 4" key="1">
    <citation type="submission" date="2024-08" db="EMBL/GenBank/DDBJ databases">
        <title>Insights into the chromosomal genome structure of Flemingia macrophylla.</title>
        <authorList>
            <person name="Ding Y."/>
            <person name="Zhao Y."/>
            <person name="Bi W."/>
            <person name="Wu M."/>
            <person name="Zhao G."/>
            <person name="Gong Y."/>
            <person name="Li W."/>
            <person name="Zhang P."/>
        </authorList>
    </citation>
    <scope>NUCLEOTIDE SEQUENCE [LARGE SCALE GENOMIC DNA]</scope>
    <source>
        <strain evidence="3">DYQJB</strain>
        <tissue evidence="3">Leaf</tissue>
    </source>
</reference>
<protein>
    <recommendedName>
        <fullName evidence="5">High chlorophyll fluorescence 153</fullName>
    </recommendedName>
</protein>
<feature type="transmembrane region" description="Helical" evidence="2">
    <location>
        <begin position="54"/>
        <end position="73"/>
    </location>
</feature>
<evidence type="ECO:0008006" key="5">
    <source>
        <dbReference type="Google" id="ProtNLM"/>
    </source>
</evidence>
<evidence type="ECO:0000256" key="2">
    <source>
        <dbReference type="SAM" id="Phobius"/>
    </source>
</evidence>
<keyword evidence="2" id="KW-0812">Transmembrane</keyword>
<keyword evidence="2" id="KW-1133">Transmembrane helix</keyword>
<feature type="compositionally biased region" description="Acidic residues" evidence="1">
    <location>
        <begin position="95"/>
        <end position="116"/>
    </location>
</feature>
<comment type="caution">
    <text evidence="3">The sequence shown here is derived from an EMBL/GenBank/DDBJ whole genome shotgun (WGS) entry which is preliminary data.</text>
</comment>
<feature type="region of interest" description="Disordered" evidence="1">
    <location>
        <begin position="95"/>
        <end position="145"/>
    </location>
</feature>
<dbReference type="AlphaFoldDB" id="A0ABD1MMR9"/>
<name>A0ABD1MMR9_9FABA</name>
<feature type="compositionally biased region" description="Polar residues" evidence="1">
    <location>
        <begin position="119"/>
        <end position="130"/>
    </location>
</feature>
<dbReference type="Proteomes" id="UP001603857">
    <property type="component" value="Unassembled WGS sequence"/>
</dbReference>
<evidence type="ECO:0000256" key="1">
    <source>
        <dbReference type="SAM" id="MobiDB-lite"/>
    </source>
</evidence>
<gene>
    <name evidence="3" type="ORF">Fmac_011554</name>
</gene>
<dbReference type="EMBL" id="JBGMDY010000004">
    <property type="protein sequence ID" value="KAL2337108.1"/>
    <property type="molecule type" value="Genomic_DNA"/>
</dbReference>
<dbReference type="PANTHER" id="PTHR37753:SF1">
    <property type="entry name" value="OS01G0940600 PROTEIN"/>
    <property type="match status" value="1"/>
</dbReference>
<accession>A0ABD1MMR9</accession>
<proteinExistence type="predicted"/>
<keyword evidence="4" id="KW-1185">Reference proteome</keyword>
<dbReference type="PANTHER" id="PTHR37753">
    <property type="entry name" value="OS01G0940600 PROTEIN"/>
    <property type="match status" value="1"/>
</dbReference>
<sequence length="145" mass="15822">MGTLLCVSNPMLAFASLRLRAPLLKSPVVGIPAGGRNRRGSAVAARAGPTMKSILFAIALPSSLLGVTILAALRMGDKLDRDWLLEMAKNEAAMEIDEFDDENDDEDNDDNNDNGVDEINSTETYVQQPARQEEPALRNRPKREA</sequence>